<reference evidence="1" key="1">
    <citation type="submission" date="2020-08" db="EMBL/GenBank/DDBJ databases">
        <title>Spodoptera exigua strain:BAW_Kor-Di-RS1 Genome sequencing and assembly.</title>
        <authorList>
            <person name="Kim J."/>
            <person name="Nam H.Y."/>
            <person name="Kwon M."/>
            <person name="Choi J.H."/>
            <person name="Cho S.R."/>
            <person name="Kim G.-H."/>
        </authorList>
    </citation>
    <scope>NUCLEOTIDE SEQUENCE</scope>
    <source>
        <strain evidence="1">BAW_Kor-Di-RS1</strain>
        <tissue evidence="1">Whole-body</tissue>
    </source>
</reference>
<evidence type="ECO:0000313" key="2">
    <source>
        <dbReference type="Proteomes" id="UP000648187"/>
    </source>
</evidence>
<evidence type="ECO:0000313" key="1">
    <source>
        <dbReference type="EMBL" id="KAF9408824.1"/>
    </source>
</evidence>
<name>A0A835L0E6_SPOEX</name>
<comment type="caution">
    <text evidence="1">The sequence shown here is derived from an EMBL/GenBank/DDBJ whole genome shotgun (WGS) entry which is preliminary data.</text>
</comment>
<dbReference type="Proteomes" id="UP000648187">
    <property type="component" value="Unassembled WGS sequence"/>
</dbReference>
<sequence>MARSWILRGATIYWQSCAKQSFDLGLRFQTMRSEVSTVCWNFRTEGYVTADKTVCLVSCCRKFRNTIEAVCPCNQICLKSVKQPIINSSQCFAFPAKITSANLNIFRTIQGVGINMG</sequence>
<dbReference type="AlphaFoldDB" id="A0A835L0E6"/>
<organism evidence="1 2">
    <name type="scientific">Spodoptera exigua</name>
    <name type="common">Beet armyworm</name>
    <name type="synonym">Noctua fulgens</name>
    <dbReference type="NCBI Taxonomy" id="7107"/>
    <lineage>
        <taxon>Eukaryota</taxon>
        <taxon>Metazoa</taxon>
        <taxon>Ecdysozoa</taxon>
        <taxon>Arthropoda</taxon>
        <taxon>Hexapoda</taxon>
        <taxon>Insecta</taxon>
        <taxon>Pterygota</taxon>
        <taxon>Neoptera</taxon>
        <taxon>Endopterygota</taxon>
        <taxon>Lepidoptera</taxon>
        <taxon>Glossata</taxon>
        <taxon>Ditrysia</taxon>
        <taxon>Noctuoidea</taxon>
        <taxon>Noctuidae</taxon>
        <taxon>Amphipyrinae</taxon>
        <taxon>Spodoptera</taxon>
    </lineage>
</organism>
<keyword evidence="2" id="KW-1185">Reference proteome</keyword>
<gene>
    <name evidence="1" type="ORF">HW555_011629</name>
</gene>
<protein>
    <submittedName>
        <fullName evidence="1">Uncharacterized protein</fullName>
    </submittedName>
</protein>
<dbReference type="EMBL" id="JACKWZ010000359">
    <property type="protein sequence ID" value="KAF9408824.1"/>
    <property type="molecule type" value="Genomic_DNA"/>
</dbReference>
<proteinExistence type="predicted"/>
<accession>A0A835L0E6</accession>